<protein>
    <recommendedName>
        <fullName evidence="1">ATPase BadF/BadG/BcrA/BcrD type domain-containing protein</fullName>
    </recommendedName>
</protein>
<evidence type="ECO:0000259" key="1">
    <source>
        <dbReference type="Pfam" id="PF01869"/>
    </source>
</evidence>
<name>A0ABN4X5H9_9RHOB</name>
<dbReference type="Proteomes" id="UP000185622">
    <property type="component" value="Chromosome"/>
</dbReference>
<accession>A0ABN4X5H9</accession>
<evidence type="ECO:0000313" key="2">
    <source>
        <dbReference type="EMBL" id="AQS46479.1"/>
    </source>
</evidence>
<dbReference type="CDD" id="cd24082">
    <property type="entry name" value="ASKHA_NBD_GspK-like"/>
    <property type="match status" value="1"/>
</dbReference>
<gene>
    <name evidence="2" type="ORF">BMG03_00710</name>
</gene>
<proteinExistence type="predicted"/>
<dbReference type="EMBL" id="CP019437">
    <property type="protein sequence ID" value="AQS46479.1"/>
    <property type="molecule type" value="Genomic_DNA"/>
</dbReference>
<dbReference type="PANTHER" id="PTHR43190:SF3">
    <property type="entry name" value="N-ACETYL-D-GLUCOSAMINE KINASE"/>
    <property type="match status" value="1"/>
</dbReference>
<organism evidence="2 3">
    <name type="scientific">Thioclava nitratireducens</name>
    <dbReference type="NCBI Taxonomy" id="1915078"/>
    <lineage>
        <taxon>Bacteria</taxon>
        <taxon>Pseudomonadati</taxon>
        <taxon>Pseudomonadota</taxon>
        <taxon>Alphaproteobacteria</taxon>
        <taxon>Rhodobacterales</taxon>
        <taxon>Paracoccaceae</taxon>
        <taxon>Thioclava</taxon>
    </lineage>
</organism>
<dbReference type="SUPFAM" id="SSF53067">
    <property type="entry name" value="Actin-like ATPase domain"/>
    <property type="match status" value="2"/>
</dbReference>
<keyword evidence="3" id="KW-1185">Reference proteome</keyword>
<dbReference type="RefSeq" id="WP_075775357.1">
    <property type="nucleotide sequence ID" value="NZ_CP019437.1"/>
</dbReference>
<evidence type="ECO:0000313" key="3">
    <source>
        <dbReference type="Proteomes" id="UP000185622"/>
    </source>
</evidence>
<feature type="domain" description="ATPase BadF/BadG/BcrA/BcrD type" evidence="1">
    <location>
        <begin position="6"/>
        <end position="218"/>
    </location>
</feature>
<dbReference type="InterPro" id="IPR043129">
    <property type="entry name" value="ATPase_NBD"/>
</dbReference>
<dbReference type="InterPro" id="IPR002731">
    <property type="entry name" value="ATPase_BadF"/>
</dbReference>
<reference evidence="2 3" key="1">
    <citation type="submission" date="2017-01" db="EMBL/GenBank/DDBJ databases">
        <title>The complete genome sequence of a sulfur-oxidizing marine bacterium Thioclava sp. 25B10_4T.</title>
        <authorList>
            <person name="Liu Y."/>
            <person name="Lai Q."/>
            <person name="Shao Z."/>
        </authorList>
    </citation>
    <scope>NUCLEOTIDE SEQUENCE [LARGE SCALE GENOMIC DNA]</scope>
    <source>
        <strain evidence="2 3">25B10_4</strain>
    </source>
</reference>
<sequence>MHFIAVDGGGSGCRAVFADASGRVIGRGEGGPANIASDYDAARQNIFTAIETAMRPLDAPKIRAVLGLAGANHAPAAEALAAELPFPARVVQDVTTSVRGALGPEDGIVAAIGTGSFFARQLGGQQHAIGGWGLRLGDEGSGAWMGRALGMRAGRALDGFCPVTPLLRDFLDEMNGRNGLIAFSLDATPADWARFAPRVLQSTDPAAVAVREAAQTEIREAIALLQPEEPLPVTWLGGLGQGLAVQDWPQRAAKGNALDGALALAMEDAFWTS</sequence>
<dbReference type="PANTHER" id="PTHR43190">
    <property type="entry name" value="N-ACETYL-D-GLUCOSAMINE KINASE"/>
    <property type="match status" value="1"/>
</dbReference>
<dbReference type="Pfam" id="PF01869">
    <property type="entry name" value="BcrAD_BadFG"/>
    <property type="match status" value="1"/>
</dbReference>
<dbReference type="Gene3D" id="3.30.420.40">
    <property type="match status" value="2"/>
</dbReference>
<dbReference type="InterPro" id="IPR052519">
    <property type="entry name" value="Euk-type_GlcNAc_Kinase"/>
</dbReference>